<feature type="chain" id="PRO_5003151330" evidence="4">
    <location>
        <begin position="27"/>
        <end position="417"/>
    </location>
</feature>
<dbReference type="InterPro" id="IPR011053">
    <property type="entry name" value="Single_hybrid_motif"/>
</dbReference>
<evidence type="ECO:0000256" key="4">
    <source>
        <dbReference type="SAM" id="SignalP"/>
    </source>
</evidence>
<protein>
    <submittedName>
        <fullName evidence="9">Efflux transporter, RND family, MFP subunit</fullName>
    </submittedName>
</protein>
<dbReference type="EMBL" id="CP002209">
    <property type="protein sequence ID" value="ADN75853.1"/>
    <property type="molecule type" value="Genomic_DNA"/>
</dbReference>
<dbReference type="Gene3D" id="2.40.30.170">
    <property type="match status" value="1"/>
</dbReference>
<dbReference type="AlphaFoldDB" id="E1SQQ5"/>
<keyword evidence="10" id="KW-1185">Reference proteome</keyword>
<dbReference type="HOGENOM" id="CLU_018816_13_0_6"/>
<dbReference type="OrthoDB" id="9768185at2"/>
<keyword evidence="2" id="KW-0813">Transport</keyword>
<keyword evidence="4" id="KW-0732">Signal</keyword>
<dbReference type="GO" id="GO:0015679">
    <property type="term" value="P:plasma membrane copper ion transport"/>
    <property type="evidence" value="ECO:0007669"/>
    <property type="project" value="TreeGrafter"/>
</dbReference>
<evidence type="ECO:0000313" key="9">
    <source>
        <dbReference type="EMBL" id="ADN75853.1"/>
    </source>
</evidence>
<dbReference type="STRING" id="550540.Fbal_1649"/>
<evidence type="ECO:0000313" key="10">
    <source>
        <dbReference type="Proteomes" id="UP000006683"/>
    </source>
</evidence>
<evidence type="ECO:0000256" key="2">
    <source>
        <dbReference type="ARBA" id="ARBA00022448"/>
    </source>
</evidence>
<gene>
    <name evidence="9" type="ordered locus">Fbal_1649</name>
</gene>
<dbReference type="Proteomes" id="UP000006683">
    <property type="component" value="Chromosome"/>
</dbReference>
<evidence type="ECO:0000259" key="8">
    <source>
        <dbReference type="Pfam" id="PF25975"/>
    </source>
</evidence>
<dbReference type="CDD" id="cd06850">
    <property type="entry name" value="biotinyl_domain"/>
    <property type="match status" value="1"/>
</dbReference>
<feature type="region of interest" description="Disordered" evidence="3">
    <location>
        <begin position="27"/>
        <end position="47"/>
    </location>
</feature>
<proteinExistence type="inferred from homology"/>
<evidence type="ECO:0000259" key="7">
    <source>
        <dbReference type="Pfam" id="PF25971"/>
    </source>
</evidence>
<evidence type="ECO:0000256" key="1">
    <source>
        <dbReference type="ARBA" id="ARBA00009477"/>
    </source>
</evidence>
<dbReference type="InterPro" id="IPR058792">
    <property type="entry name" value="Beta-barrel_RND_2"/>
</dbReference>
<organism evidence="9 10">
    <name type="scientific">Ferrimonas balearica (strain DSM 9799 / CCM 4581 / KCTC 23876 / PAT)</name>
    <dbReference type="NCBI Taxonomy" id="550540"/>
    <lineage>
        <taxon>Bacteria</taxon>
        <taxon>Pseudomonadati</taxon>
        <taxon>Pseudomonadota</taxon>
        <taxon>Gammaproteobacteria</taxon>
        <taxon>Alteromonadales</taxon>
        <taxon>Ferrimonadaceae</taxon>
        <taxon>Ferrimonas</taxon>
    </lineage>
</organism>
<dbReference type="RefSeq" id="WP_013345159.1">
    <property type="nucleotide sequence ID" value="NC_014541.1"/>
</dbReference>
<feature type="compositionally biased region" description="Basic and acidic residues" evidence="3">
    <location>
        <begin position="30"/>
        <end position="41"/>
    </location>
</feature>
<comment type="similarity">
    <text evidence="1">Belongs to the membrane fusion protein (MFP) (TC 8.A.1) family.</text>
</comment>
<dbReference type="InterPro" id="IPR058646">
    <property type="entry name" value="CzcB_N"/>
</dbReference>
<feature type="domain" description="Multidrug resistance protein MdtA-like barrel-sandwich hybrid" evidence="5">
    <location>
        <begin position="188"/>
        <end position="250"/>
    </location>
</feature>
<name>E1SQQ5_FERBD</name>
<evidence type="ECO:0000259" key="5">
    <source>
        <dbReference type="Pfam" id="PF25917"/>
    </source>
</evidence>
<dbReference type="GO" id="GO:0046914">
    <property type="term" value="F:transition metal ion binding"/>
    <property type="evidence" value="ECO:0007669"/>
    <property type="project" value="TreeGrafter"/>
</dbReference>
<dbReference type="PANTHER" id="PTHR30097">
    <property type="entry name" value="CATION EFFLUX SYSTEM PROTEIN CUSB"/>
    <property type="match status" value="1"/>
</dbReference>
<dbReference type="GeneID" id="67181857"/>
<evidence type="ECO:0000256" key="3">
    <source>
        <dbReference type="SAM" id="MobiDB-lite"/>
    </source>
</evidence>
<sequence>MTFTFSRAAALLMLAATAVMPMATLAGGNHGHDDQHAEEAAKGPNGGTLLEQGDIALEITIVEQGIPPEMRVYAYRDGQRLSADQWQVAVELARLGGQTERLSFVAEGDYLVSQQVVSEPHSFDVAIEAEVAGERYHWDYESHEGRTTISERLLALSGVETAVVAPRQLRFTETLFGVVQPVQDRVYSVSAPYDGIIEALHVSIGQQVKKGDTVATVRSSDTLQQYPVRAPADGEITALKLNQGDHTRGGALLELADLSQVWVDLSAFPNVLEKLRVGMPLSVLTMHDAEAGHDGVQTTLSYIAPTMTGGHIARARAVIDNADGQWRPGMHVQAEVLTEQRQVPMAVSVEALQRFRDMDVVFGRFGNTFEVRMLELGGNDGRYVEVLGGIRPGTEYVTRNSYLLLADVMKDAASHNH</sequence>
<dbReference type="InterPro" id="IPR058649">
    <property type="entry name" value="CzcB_C"/>
</dbReference>
<dbReference type="GO" id="GO:0030288">
    <property type="term" value="C:outer membrane-bounded periplasmic space"/>
    <property type="evidence" value="ECO:0007669"/>
    <property type="project" value="TreeGrafter"/>
</dbReference>
<dbReference type="PANTHER" id="PTHR30097:SF4">
    <property type="entry name" value="SLR6042 PROTEIN"/>
    <property type="match status" value="1"/>
</dbReference>
<dbReference type="SUPFAM" id="SSF51230">
    <property type="entry name" value="Single hybrid motif"/>
    <property type="match status" value="1"/>
</dbReference>
<dbReference type="KEGG" id="fbl:Fbal_1649"/>
<dbReference type="Gene3D" id="2.40.420.20">
    <property type="match status" value="1"/>
</dbReference>
<dbReference type="InterPro" id="IPR051909">
    <property type="entry name" value="MFP_Cation_Efflux"/>
</dbReference>
<feature type="signal peptide" evidence="4">
    <location>
        <begin position="1"/>
        <end position="26"/>
    </location>
</feature>
<dbReference type="GO" id="GO:0060003">
    <property type="term" value="P:copper ion export"/>
    <property type="evidence" value="ECO:0007669"/>
    <property type="project" value="TreeGrafter"/>
</dbReference>
<evidence type="ECO:0000259" key="6">
    <source>
        <dbReference type="Pfam" id="PF25954"/>
    </source>
</evidence>
<dbReference type="Gene3D" id="2.40.50.100">
    <property type="match status" value="1"/>
</dbReference>
<feature type="domain" description="CzcB N-terminal" evidence="7">
    <location>
        <begin position="47"/>
        <end position="138"/>
    </location>
</feature>
<reference evidence="9 10" key="1">
    <citation type="journal article" date="2010" name="Stand. Genomic Sci.">
        <title>Complete genome sequence of Ferrimonas balearica type strain (PAT).</title>
        <authorList>
            <person name="Nolan M."/>
            <person name="Sikorski J."/>
            <person name="Davenport K."/>
            <person name="Lucas S."/>
            <person name="Glavina Del Rio T."/>
            <person name="Tice H."/>
            <person name="Cheng J."/>
            <person name="Goodwin L."/>
            <person name="Pitluck S."/>
            <person name="Liolios K."/>
            <person name="Ivanova N."/>
            <person name="Mavromatis K."/>
            <person name="Ovchinnikova G."/>
            <person name="Pati A."/>
            <person name="Chen A."/>
            <person name="Palaniappan K."/>
            <person name="Land M."/>
            <person name="Hauser L."/>
            <person name="Chang Y."/>
            <person name="Jeffries C."/>
            <person name="Tapia R."/>
            <person name="Brettin T."/>
            <person name="Detter J."/>
            <person name="Han C."/>
            <person name="Yasawong M."/>
            <person name="Rohde M."/>
            <person name="Tindall B."/>
            <person name="Goker M."/>
            <person name="Woyke T."/>
            <person name="Bristow J."/>
            <person name="Eisen J."/>
            <person name="Markowitz V."/>
            <person name="Hugenholtz P."/>
            <person name="Kyrpides N."/>
            <person name="Klenk H."/>
            <person name="Lapidus A."/>
        </authorList>
    </citation>
    <scope>NUCLEOTIDE SEQUENCE [LARGE SCALE GENOMIC DNA]</scope>
    <source>
        <strain evidence="10">DSM 9799 / CCM 4581 / KCTC 23876 / PAT</strain>
    </source>
</reference>
<dbReference type="eggNOG" id="COG0845">
    <property type="taxonomic scope" value="Bacteria"/>
</dbReference>
<dbReference type="Pfam" id="PF25971">
    <property type="entry name" value="CzcB_N"/>
    <property type="match status" value="1"/>
</dbReference>
<dbReference type="Pfam" id="PF25975">
    <property type="entry name" value="CzcB_C"/>
    <property type="match status" value="1"/>
</dbReference>
<feature type="domain" description="CzcB-like C-terminal circularly permuted SH3-like" evidence="8">
    <location>
        <begin position="346"/>
        <end position="404"/>
    </location>
</feature>
<dbReference type="Pfam" id="PF25917">
    <property type="entry name" value="BSH_RND"/>
    <property type="match status" value="1"/>
</dbReference>
<feature type="domain" description="CusB-like beta-barrel" evidence="6">
    <location>
        <begin position="260"/>
        <end position="337"/>
    </location>
</feature>
<accession>E1SQQ5</accession>
<dbReference type="Pfam" id="PF25954">
    <property type="entry name" value="Beta-barrel_RND_2"/>
    <property type="match status" value="1"/>
</dbReference>
<dbReference type="InterPro" id="IPR058625">
    <property type="entry name" value="MdtA-like_BSH"/>
</dbReference>